<evidence type="ECO:0000313" key="2">
    <source>
        <dbReference type="EMBL" id="EKF21535.1"/>
    </source>
</evidence>
<evidence type="ECO:0000256" key="1">
    <source>
        <dbReference type="SAM" id="MobiDB-lite"/>
    </source>
</evidence>
<feature type="compositionally biased region" description="Basic and acidic residues" evidence="1">
    <location>
        <begin position="37"/>
        <end position="47"/>
    </location>
</feature>
<reference evidence="2 3" key="1">
    <citation type="journal article" date="2012" name="J. Bacteriol.">
        <title>Genome sequence of Mycobacterium hassiacum DSM 44199, a rare source of heat-stable mycobacterial proteins.</title>
        <authorList>
            <person name="Tiago I."/>
            <person name="Maranha A."/>
            <person name="Mendes V."/>
            <person name="Alarico S."/>
            <person name="Moynihan P.J."/>
            <person name="Clarke A.J."/>
            <person name="Macedo-Ribeiro S."/>
            <person name="Pereira P.J."/>
            <person name="Empadinhas N."/>
        </authorList>
    </citation>
    <scope>NUCLEOTIDE SEQUENCE [LARGE SCALE GENOMIC DNA]</scope>
    <source>
        <strain evidence="3">DSM 44199 / CIP 105218 / JCM 12690 / 3849</strain>
    </source>
</reference>
<dbReference type="Proteomes" id="UP000006265">
    <property type="component" value="Unassembled WGS sequence"/>
</dbReference>
<dbReference type="EMBL" id="AMRA01000126">
    <property type="protein sequence ID" value="EKF21535.1"/>
    <property type="molecule type" value="Genomic_DNA"/>
</dbReference>
<feature type="region of interest" description="Disordered" evidence="1">
    <location>
        <begin position="1"/>
        <end position="47"/>
    </location>
</feature>
<comment type="caution">
    <text evidence="2">The sequence shown here is derived from an EMBL/GenBank/DDBJ whole genome shotgun (WGS) entry which is preliminary data.</text>
</comment>
<evidence type="ECO:0000313" key="3">
    <source>
        <dbReference type="Proteomes" id="UP000006265"/>
    </source>
</evidence>
<name>K5BA32_MYCHD</name>
<proteinExistence type="predicted"/>
<dbReference type="AlphaFoldDB" id="K5BA32"/>
<feature type="compositionally biased region" description="Basic residues" evidence="1">
    <location>
        <begin position="8"/>
        <end position="25"/>
    </location>
</feature>
<organism evidence="2 3">
    <name type="scientific">Mycolicibacterium hassiacum (strain DSM 44199 / CIP 105218 / JCM 12690 / 3849)</name>
    <name type="common">Mycobacterium hassiacum</name>
    <dbReference type="NCBI Taxonomy" id="1122247"/>
    <lineage>
        <taxon>Bacteria</taxon>
        <taxon>Bacillati</taxon>
        <taxon>Actinomycetota</taxon>
        <taxon>Actinomycetes</taxon>
        <taxon>Mycobacteriales</taxon>
        <taxon>Mycobacteriaceae</taxon>
        <taxon>Mycolicibacterium</taxon>
    </lineage>
</organism>
<keyword evidence="3" id="KW-1185">Reference proteome</keyword>
<gene>
    <name evidence="2" type="ORF">C731_4470</name>
</gene>
<sequence>MEADRSARAWRTRWRRPQRPVRRPHVGVGELGSGGEAGDRGGLEADG</sequence>
<accession>K5BA32</accession>
<protein>
    <submittedName>
        <fullName evidence="2">Uncharacterized protein</fullName>
    </submittedName>
</protein>